<evidence type="ECO:0000313" key="1">
    <source>
        <dbReference type="EMBL" id="EHI74951.1"/>
    </source>
</evidence>
<keyword evidence="2" id="KW-1185">Reference proteome</keyword>
<dbReference type="AlphaFoldDB" id="G5JQG4"/>
<proteinExistence type="predicted"/>
<dbReference type="Proteomes" id="UP000004322">
    <property type="component" value="Unassembled WGS sequence"/>
</dbReference>
<name>G5JQG4_STRCG</name>
<sequence length="38" mass="4340">MSQIDSGRLDVRLGVFVIGFRVLTLTRDFLNVMMLIVN</sequence>
<protein>
    <submittedName>
        <fullName evidence="1">Uncharacterized protein</fullName>
    </submittedName>
</protein>
<reference evidence="1" key="1">
    <citation type="submission" date="2011-07" db="EMBL/GenBank/DDBJ databases">
        <authorList>
            <person name="Stanhope M.J."/>
            <person name="Durkin A.S."/>
            <person name="Hostetler J."/>
            <person name="Kim M."/>
            <person name="Radune D."/>
            <person name="Singh I."/>
            <person name="Town C.D."/>
        </authorList>
    </citation>
    <scope>NUCLEOTIDE SEQUENCE [LARGE SCALE GENOMIC DNA]</scope>
    <source>
        <strain evidence="1">HS-6</strain>
    </source>
</reference>
<comment type="caution">
    <text evidence="1">The sequence shown here is derived from an EMBL/GenBank/DDBJ whole genome shotgun (WGS) entry which is preliminary data.</text>
</comment>
<evidence type="ECO:0000313" key="2">
    <source>
        <dbReference type="Proteomes" id="UP000004322"/>
    </source>
</evidence>
<gene>
    <name evidence="1" type="ORF">STRCR_0548</name>
</gene>
<accession>G5JQG4</accession>
<dbReference type="EMBL" id="AEUV02000002">
    <property type="protein sequence ID" value="EHI74951.1"/>
    <property type="molecule type" value="Genomic_DNA"/>
</dbReference>
<organism evidence="1 2">
    <name type="scientific">Streptococcus criceti HS-6</name>
    <dbReference type="NCBI Taxonomy" id="873449"/>
    <lineage>
        <taxon>Bacteria</taxon>
        <taxon>Bacillati</taxon>
        <taxon>Bacillota</taxon>
        <taxon>Bacilli</taxon>
        <taxon>Lactobacillales</taxon>
        <taxon>Streptococcaceae</taxon>
        <taxon>Streptococcus</taxon>
    </lineage>
</organism>
<dbReference type="STRING" id="873449.STRCR_0548"/>